<dbReference type="AlphaFoldDB" id="A0A5E4RH96"/>
<evidence type="ECO:0000313" key="3">
    <source>
        <dbReference type="Proteomes" id="UP000343335"/>
    </source>
</evidence>
<sequence>MTKNQSRGIVYVIGAGLSAGLGFPTIGNLLPRMWERLERAKISEELAKVIRFHHPAFNATLEDTFPNIEQLLSEMQANEQLFDSSRPATGNFTSTKLTGIRQTLLLELAKWFHELKASALKAPPSWLAQLSSEMKNENAQIISFNWDLVLDELIFGDALDSSCYGFGDNKGKVRLLKPHGSLNWYEKKSGHHLKSEKKFTLAGTGASEVLAFRPYRAPTSERRSYMPLIIPPVYAKQFKGDTFRRLWQETVAVLSTASEVRFLGYSLAPADFHARFILRCGFHNQEAGALRKDGGRNPPTGRSRVTIVDPCDNDSVLKRIGEVVGWECAFHRQTIQEWMETERQ</sequence>
<gene>
    <name evidence="2" type="ORF">PCO31010_00182</name>
</gene>
<name>A0A5E4RH96_9BURK</name>
<protein>
    <recommendedName>
        <fullName evidence="4">SIR2-like domain-containing protein</fullName>
    </recommendedName>
</protein>
<proteinExistence type="predicted"/>
<dbReference type="Proteomes" id="UP000343335">
    <property type="component" value="Unassembled WGS sequence"/>
</dbReference>
<keyword evidence="1" id="KW-1133">Transmembrane helix</keyword>
<keyword evidence="1" id="KW-0472">Membrane</keyword>
<accession>A0A5E4RH96</accession>
<evidence type="ECO:0000313" key="2">
    <source>
        <dbReference type="EMBL" id="VVD62545.1"/>
    </source>
</evidence>
<evidence type="ECO:0008006" key="4">
    <source>
        <dbReference type="Google" id="ProtNLM"/>
    </source>
</evidence>
<reference evidence="2 3" key="1">
    <citation type="submission" date="2019-08" db="EMBL/GenBank/DDBJ databases">
        <authorList>
            <person name="Peeters C."/>
        </authorList>
    </citation>
    <scope>NUCLEOTIDE SEQUENCE [LARGE SCALE GENOMIC DNA]</scope>
    <source>
        <strain evidence="2 3">LMG 31010</strain>
    </source>
</reference>
<feature type="transmembrane region" description="Helical" evidence="1">
    <location>
        <begin position="9"/>
        <end position="30"/>
    </location>
</feature>
<dbReference type="EMBL" id="CABPSA010000001">
    <property type="protein sequence ID" value="VVD62545.1"/>
    <property type="molecule type" value="Genomic_DNA"/>
</dbReference>
<organism evidence="2 3">
    <name type="scientific">Pandoraea commovens</name>
    <dbReference type="NCBI Taxonomy" id="2508289"/>
    <lineage>
        <taxon>Bacteria</taxon>
        <taxon>Pseudomonadati</taxon>
        <taxon>Pseudomonadota</taxon>
        <taxon>Betaproteobacteria</taxon>
        <taxon>Burkholderiales</taxon>
        <taxon>Burkholderiaceae</taxon>
        <taxon>Pandoraea</taxon>
    </lineage>
</organism>
<evidence type="ECO:0000256" key="1">
    <source>
        <dbReference type="SAM" id="Phobius"/>
    </source>
</evidence>
<keyword evidence="1" id="KW-0812">Transmembrane</keyword>